<reference evidence="6 7" key="1">
    <citation type="journal article" date="2016" name="Nat. Commun.">
        <title>Thousands of microbial genomes shed light on interconnected biogeochemical processes in an aquifer system.</title>
        <authorList>
            <person name="Anantharaman K."/>
            <person name="Brown C.T."/>
            <person name="Hug L.A."/>
            <person name="Sharon I."/>
            <person name="Castelle C.J."/>
            <person name="Probst A.J."/>
            <person name="Thomas B.C."/>
            <person name="Singh A."/>
            <person name="Wilkins M.J."/>
            <person name="Karaoz U."/>
            <person name="Brodie E.L."/>
            <person name="Williams K.H."/>
            <person name="Hubbard S.S."/>
            <person name="Banfield J.F."/>
        </authorList>
    </citation>
    <scope>NUCLEOTIDE SEQUENCE [LARGE SCALE GENOMIC DNA]</scope>
</reference>
<feature type="binding site" evidence="5">
    <location>
        <position position="126"/>
    </location>
    <ligand>
        <name>isopentenyl diphosphate</name>
        <dbReference type="ChEBI" id="CHEBI:128769"/>
    </ligand>
</feature>
<feature type="binding site" evidence="5">
    <location>
        <position position="270"/>
    </location>
    <ligand>
        <name>dimethylallyl diphosphate</name>
        <dbReference type="ChEBI" id="CHEBI:57623"/>
    </ligand>
</feature>
<keyword evidence="2 5" id="KW-0479">Metal-binding</keyword>
<accession>A0A1G2FR42</accession>
<feature type="binding site" evidence="5">
    <location>
        <position position="228"/>
    </location>
    <ligand>
        <name>isopentenyl diphosphate</name>
        <dbReference type="ChEBI" id="CHEBI:128769"/>
    </ligand>
</feature>
<comment type="catalytic activity">
    <reaction evidence="5">
        <text>dimethylallyl diphosphate + 2 oxidized [2Fe-2S]-[ferredoxin] + H2O = (2E)-4-hydroxy-3-methylbut-2-enyl diphosphate + 2 reduced [2Fe-2S]-[ferredoxin] + 2 H(+)</text>
        <dbReference type="Rhea" id="RHEA:24825"/>
        <dbReference type="Rhea" id="RHEA-COMP:10000"/>
        <dbReference type="Rhea" id="RHEA-COMP:10001"/>
        <dbReference type="ChEBI" id="CHEBI:15377"/>
        <dbReference type="ChEBI" id="CHEBI:15378"/>
        <dbReference type="ChEBI" id="CHEBI:33737"/>
        <dbReference type="ChEBI" id="CHEBI:33738"/>
        <dbReference type="ChEBI" id="CHEBI:57623"/>
        <dbReference type="ChEBI" id="CHEBI:128753"/>
        <dbReference type="EC" id="1.17.7.4"/>
    </reaction>
</comment>
<evidence type="ECO:0000313" key="6">
    <source>
        <dbReference type="EMBL" id="OGZ40090.1"/>
    </source>
</evidence>
<keyword evidence="3 5" id="KW-0408">Iron</keyword>
<dbReference type="AlphaFoldDB" id="A0A1G2FR42"/>
<proteinExistence type="inferred from homology"/>
<feature type="binding site" evidence="5">
    <location>
        <position position="226"/>
    </location>
    <ligand>
        <name>dimethylallyl diphosphate</name>
        <dbReference type="ChEBI" id="CHEBI:57623"/>
    </ligand>
</feature>
<dbReference type="PANTHER" id="PTHR30426">
    <property type="entry name" value="4-HYDROXY-3-METHYLBUT-2-ENYL DIPHOSPHATE REDUCTASE"/>
    <property type="match status" value="1"/>
</dbReference>
<dbReference type="PANTHER" id="PTHR30426:SF0">
    <property type="entry name" value="4-HYDROXY-3-METHYLBUT-2-ENYL DIPHOSPHATE REDUCTASE"/>
    <property type="match status" value="1"/>
</dbReference>
<dbReference type="UniPathway" id="UPA00059">
    <property type="reaction ID" value="UER00105"/>
</dbReference>
<evidence type="ECO:0000313" key="7">
    <source>
        <dbReference type="Proteomes" id="UP000177126"/>
    </source>
</evidence>
<feature type="binding site" evidence="5">
    <location>
        <position position="76"/>
    </location>
    <ligand>
        <name>dimethylallyl diphosphate</name>
        <dbReference type="ChEBI" id="CHEBI:57623"/>
    </ligand>
</feature>
<comment type="similarity">
    <text evidence="5">Belongs to the IspH family.</text>
</comment>
<dbReference type="HAMAP" id="MF_00191">
    <property type="entry name" value="IspH"/>
    <property type="match status" value="1"/>
</dbReference>
<dbReference type="Pfam" id="PF02401">
    <property type="entry name" value="LYTB"/>
    <property type="match status" value="1"/>
</dbReference>
<feature type="binding site" evidence="5">
    <location>
        <position position="76"/>
    </location>
    <ligand>
        <name>(2E)-4-hydroxy-3-methylbut-2-enyl diphosphate</name>
        <dbReference type="ChEBI" id="CHEBI:128753"/>
    </ligand>
</feature>
<evidence type="ECO:0000256" key="5">
    <source>
        <dbReference type="HAMAP-Rule" id="MF_00191"/>
    </source>
</evidence>
<comment type="caution">
    <text evidence="6">The sequence shown here is derived from an EMBL/GenBank/DDBJ whole genome shotgun (WGS) entry which is preliminary data.</text>
</comment>
<feature type="binding site" evidence="5">
    <location>
        <position position="43"/>
    </location>
    <ligand>
        <name>(2E)-4-hydroxy-3-methylbut-2-enyl diphosphate</name>
        <dbReference type="ChEBI" id="CHEBI:128753"/>
    </ligand>
</feature>
<dbReference type="NCBIfam" id="TIGR00216">
    <property type="entry name" value="ispH_lytB"/>
    <property type="match status" value="1"/>
</dbReference>
<comment type="pathway">
    <text evidence="5">Isoprenoid biosynthesis; isopentenyl diphosphate biosynthesis via DXP pathway; isopentenyl diphosphate from 1-deoxy-D-xylulose 5-phosphate: step 6/6.</text>
</comment>
<feature type="binding site" evidence="5">
    <location>
        <position position="43"/>
    </location>
    <ligand>
        <name>dimethylallyl diphosphate</name>
        <dbReference type="ChEBI" id="CHEBI:57623"/>
    </ligand>
</feature>
<dbReference type="GO" id="GO:0046872">
    <property type="term" value="F:metal ion binding"/>
    <property type="evidence" value="ECO:0007669"/>
    <property type="project" value="UniProtKB-KW"/>
</dbReference>
<dbReference type="Gene3D" id="3.40.50.11270">
    <property type="match status" value="1"/>
</dbReference>
<evidence type="ECO:0000256" key="3">
    <source>
        <dbReference type="ARBA" id="ARBA00023004"/>
    </source>
</evidence>
<dbReference type="CDD" id="cd13944">
    <property type="entry name" value="lytB_ispH"/>
    <property type="match status" value="1"/>
</dbReference>
<dbReference type="GO" id="GO:0050992">
    <property type="term" value="P:dimethylallyl diphosphate biosynthetic process"/>
    <property type="evidence" value="ECO:0007669"/>
    <property type="project" value="UniProtKB-UniRule"/>
</dbReference>
<name>A0A1G2FR42_9BACT</name>
<dbReference type="GO" id="GO:0016114">
    <property type="term" value="P:terpenoid biosynthetic process"/>
    <property type="evidence" value="ECO:0007669"/>
    <property type="project" value="UniProtKB-UniRule"/>
</dbReference>
<feature type="binding site" evidence="5">
    <location>
        <position position="270"/>
    </location>
    <ligand>
        <name>isopentenyl diphosphate</name>
        <dbReference type="ChEBI" id="CHEBI:128769"/>
    </ligand>
</feature>
<feature type="binding site" evidence="5">
    <location>
        <position position="226"/>
    </location>
    <ligand>
        <name>(2E)-4-hydroxy-3-methylbut-2-enyl diphosphate</name>
        <dbReference type="ChEBI" id="CHEBI:128753"/>
    </ligand>
</feature>
<dbReference type="UniPathway" id="UPA00056">
    <property type="reaction ID" value="UER00097"/>
</dbReference>
<feature type="binding site" evidence="5">
    <location>
        <position position="227"/>
    </location>
    <ligand>
        <name>isopentenyl diphosphate</name>
        <dbReference type="ChEBI" id="CHEBI:128769"/>
    </ligand>
</feature>
<keyword evidence="5" id="KW-0560">Oxidoreductase</keyword>
<dbReference type="GO" id="GO:0051539">
    <property type="term" value="F:4 iron, 4 sulfur cluster binding"/>
    <property type="evidence" value="ECO:0007669"/>
    <property type="project" value="UniProtKB-UniRule"/>
</dbReference>
<protein>
    <recommendedName>
        <fullName evidence="5">4-hydroxy-3-methylbut-2-enyl diphosphate reductase</fullName>
        <shortName evidence="5">HMBPP reductase</shortName>
        <ecNumber evidence="5">1.17.7.4</ecNumber>
    </recommendedName>
</protein>
<dbReference type="InterPro" id="IPR003451">
    <property type="entry name" value="LytB/IspH"/>
</dbReference>
<feature type="binding site" evidence="5">
    <location>
        <position position="198"/>
    </location>
    <ligand>
        <name>[4Fe-4S] cluster</name>
        <dbReference type="ChEBI" id="CHEBI:49883"/>
    </ligand>
</feature>
<comment type="catalytic activity">
    <reaction evidence="5">
        <text>isopentenyl diphosphate + 2 oxidized [2Fe-2S]-[ferredoxin] + H2O = (2E)-4-hydroxy-3-methylbut-2-enyl diphosphate + 2 reduced [2Fe-2S]-[ferredoxin] + 2 H(+)</text>
        <dbReference type="Rhea" id="RHEA:24488"/>
        <dbReference type="Rhea" id="RHEA-COMP:10000"/>
        <dbReference type="Rhea" id="RHEA-COMP:10001"/>
        <dbReference type="ChEBI" id="CHEBI:15377"/>
        <dbReference type="ChEBI" id="CHEBI:15378"/>
        <dbReference type="ChEBI" id="CHEBI:33737"/>
        <dbReference type="ChEBI" id="CHEBI:33738"/>
        <dbReference type="ChEBI" id="CHEBI:128753"/>
        <dbReference type="ChEBI" id="CHEBI:128769"/>
        <dbReference type="EC" id="1.17.7.4"/>
    </reaction>
</comment>
<dbReference type="GO" id="GO:0019288">
    <property type="term" value="P:isopentenyl diphosphate biosynthetic process, methylerythritol 4-phosphate pathway"/>
    <property type="evidence" value="ECO:0007669"/>
    <property type="project" value="UniProtKB-UniRule"/>
</dbReference>
<keyword evidence="1 5" id="KW-0004">4Fe-4S</keyword>
<dbReference type="EC" id="1.17.7.4" evidence="5"/>
<feature type="binding site" evidence="5">
    <location>
        <position position="14"/>
    </location>
    <ligand>
        <name>[4Fe-4S] cluster</name>
        <dbReference type="ChEBI" id="CHEBI:49883"/>
    </ligand>
</feature>
<evidence type="ECO:0000256" key="4">
    <source>
        <dbReference type="ARBA" id="ARBA00023014"/>
    </source>
</evidence>
<evidence type="ECO:0000256" key="2">
    <source>
        <dbReference type="ARBA" id="ARBA00022723"/>
    </source>
</evidence>
<dbReference type="Proteomes" id="UP000177126">
    <property type="component" value="Unassembled WGS sequence"/>
</dbReference>
<keyword evidence="5" id="KW-0414">Isoprene biosynthesis</keyword>
<comment type="function">
    <text evidence="5">Catalyzes the conversion of 1-hydroxy-2-methyl-2-(E)-butenyl 4-diphosphate (HMBPP) into a mixture of isopentenyl diphosphate (IPP) and dimethylallyl diphosphate (DMAPP). Acts in the terminal step of the DOXP/MEP pathway for isoprenoid precursor biosynthesis.</text>
</comment>
<feature type="binding site" evidence="5">
    <location>
        <position position="126"/>
    </location>
    <ligand>
        <name>dimethylallyl diphosphate</name>
        <dbReference type="ChEBI" id="CHEBI:57623"/>
    </ligand>
</feature>
<feature type="binding site" evidence="5">
    <location>
        <position position="76"/>
    </location>
    <ligand>
        <name>isopentenyl diphosphate</name>
        <dbReference type="ChEBI" id="CHEBI:128769"/>
    </ligand>
</feature>
<comment type="cofactor">
    <cofactor evidence="5">
        <name>[4Fe-4S] cluster</name>
        <dbReference type="ChEBI" id="CHEBI:49883"/>
    </cofactor>
    <text evidence="5">Binds 1 [4Fe-4S] cluster per subunit.</text>
</comment>
<feature type="active site" description="Proton donor" evidence="5">
    <location>
        <position position="128"/>
    </location>
</feature>
<feature type="binding site" evidence="5">
    <location>
        <position position="270"/>
    </location>
    <ligand>
        <name>(2E)-4-hydroxy-3-methylbut-2-enyl diphosphate</name>
        <dbReference type="ChEBI" id="CHEBI:128753"/>
    </ligand>
</feature>
<feature type="binding site" evidence="5">
    <location>
        <position position="126"/>
    </location>
    <ligand>
        <name>(2E)-4-hydroxy-3-methylbut-2-enyl diphosphate</name>
        <dbReference type="ChEBI" id="CHEBI:128753"/>
    </ligand>
</feature>
<feature type="binding site" evidence="5">
    <location>
        <position position="168"/>
    </location>
    <ligand>
        <name>(2E)-4-hydroxy-3-methylbut-2-enyl diphosphate</name>
        <dbReference type="ChEBI" id="CHEBI:128753"/>
    </ligand>
</feature>
<feature type="binding site" evidence="5">
    <location>
        <position position="227"/>
    </location>
    <ligand>
        <name>dimethylallyl diphosphate</name>
        <dbReference type="ChEBI" id="CHEBI:57623"/>
    </ligand>
</feature>
<evidence type="ECO:0000256" key="1">
    <source>
        <dbReference type="ARBA" id="ARBA00022485"/>
    </source>
</evidence>
<dbReference type="GO" id="GO:0051745">
    <property type="term" value="F:4-hydroxy-3-methylbut-2-enyl diphosphate reductase activity"/>
    <property type="evidence" value="ECO:0007669"/>
    <property type="project" value="UniProtKB-UniRule"/>
</dbReference>
<feature type="binding site" evidence="5">
    <location>
        <position position="228"/>
    </location>
    <ligand>
        <name>(2E)-4-hydroxy-3-methylbut-2-enyl diphosphate</name>
        <dbReference type="ChEBI" id="CHEBI:128753"/>
    </ligand>
</feature>
<dbReference type="Gene3D" id="3.40.1010.20">
    <property type="entry name" value="4-hydroxy-3-methylbut-2-enyl diphosphate reductase, catalytic domain"/>
    <property type="match status" value="2"/>
</dbReference>
<keyword evidence="4 5" id="KW-0411">Iron-sulfur</keyword>
<organism evidence="6 7">
    <name type="scientific">Candidatus Portnoybacteria bacterium RIFCSPLOWO2_02_FULL_39_11</name>
    <dbReference type="NCBI Taxonomy" id="1802001"/>
    <lineage>
        <taxon>Bacteria</taxon>
        <taxon>Candidatus Portnoyibacteriota</taxon>
    </lineage>
</organism>
<feature type="binding site" evidence="5">
    <location>
        <position position="228"/>
    </location>
    <ligand>
        <name>dimethylallyl diphosphate</name>
        <dbReference type="ChEBI" id="CHEBI:57623"/>
    </ligand>
</feature>
<gene>
    <name evidence="5" type="primary">ispH</name>
    <name evidence="6" type="ORF">A3B04_02450</name>
</gene>
<feature type="binding site" evidence="5">
    <location>
        <position position="98"/>
    </location>
    <ligand>
        <name>[4Fe-4S] cluster</name>
        <dbReference type="ChEBI" id="CHEBI:49883"/>
    </ligand>
</feature>
<dbReference type="EMBL" id="MHNF01000041">
    <property type="protein sequence ID" value="OGZ40090.1"/>
    <property type="molecule type" value="Genomic_DNA"/>
</dbReference>
<feature type="binding site" evidence="5">
    <location>
        <position position="43"/>
    </location>
    <ligand>
        <name>isopentenyl diphosphate</name>
        <dbReference type="ChEBI" id="CHEBI:128769"/>
    </ligand>
</feature>
<feature type="binding site" evidence="5">
    <location>
        <position position="226"/>
    </location>
    <ligand>
        <name>isopentenyl diphosphate</name>
        <dbReference type="ChEBI" id="CHEBI:128769"/>
    </ligand>
</feature>
<comment type="pathway">
    <text evidence="5">Isoprenoid biosynthesis; dimethylallyl diphosphate biosynthesis; dimethylallyl diphosphate from (2E)-4-hydroxy-3-methylbutenyl diphosphate: step 1/1.</text>
</comment>
<feature type="binding site" evidence="5">
    <location>
        <position position="227"/>
    </location>
    <ligand>
        <name>(2E)-4-hydroxy-3-methylbut-2-enyl diphosphate</name>
        <dbReference type="ChEBI" id="CHEBI:128753"/>
    </ligand>
</feature>
<sequence length="313" mass="35389">MIKEIILVNPRGFCAGVARAVKILSLAAQKSREPVYMRHEIVHNRRVVQDFVKKGIHFVENISDIPRGATVVFSAHGSSPQLYEQAQKRHLTVIDATCPLVTKVHLEAKRFVDQGYFVIYLGHKNHPEPEGVLGEIAKDRYVFIDSLEQAKKLRLAKNETKLVILTQTTLSFDDTKDIISLLRRRYPQIGMPPTYDICYATQNRQNAVKELVKQVDTVLVVGSKTSSNSNRLVDVAKNLSRRAYLLDRVADIKDEWLTRCQKLGITAGASAPEELIAEIVDHIRNQYGGKVKELEVLKEQVEFPNLPKELGQL</sequence>